<feature type="modified residue" description="4-aspartylphosphate" evidence="1">
    <location>
        <position position="54"/>
    </location>
</feature>
<dbReference type="SUPFAM" id="SSF52172">
    <property type="entry name" value="CheY-like"/>
    <property type="match status" value="1"/>
</dbReference>
<evidence type="ECO:0000256" key="1">
    <source>
        <dbReference type="PROSITE-ProRule" id="PRU00169"/>
    </source>
</evidence>
<feature type="domain" description="Response regulatory" evidence="2">
    <location>
        <begin position="4"/>
        <end position="119"/>
    </location>
</feature>
<dbReference type="InterPro" id="IPR011006">
    <property type="entry name" value="CheY-like_superfamily"/>
</dbReference>
<gene>
    <name evidence="3" type="ORF">RI196_01710</name>
</gene>
<dbReference type="InterPro" id="IPR001789">
    <property type="entry name" value="Sig_transdc_resp-reg_receiver"/>
</dbReference>
<dbReference type="InterPro" id="IPR013972">
    <property type="entry name" value="YcbB"/>
</dbReference>
<evidence type="ECO:0000259" key="2">
    <source>
        <dbReference type="PROSITE" id="PS50110"/>
    </source>
</evidence>
<dbReference type="Gene3D" id="3.40.50.2300">
    <property type="match status" value="1"/>
</dbReference>
<evidence type="ECO:0000313" key="3">
    <source>
        <dbReference type="EMBL" id="WNF34826.1"/>
    </source>
</evidence>
<dbReference type="Proteomes" id="UP001303701">
    <property type="component" value="Chromosome"/>
</dbReference>
<dbReference type="InterPro" id="IPR052048">
    <property type="entry name" value="ST_Response_Regulator"/>
</dbReference>
<name>A0ABY9WF72_9BACI</name>
<reference evidence="3 4" key="1">
    <citation type="submission" date="2023-09" db="EMBL/GenBank/DDBJ databases">
        <title>Different Types of Thermotolerant Ring-Cleaving Dioxygenases derived from Aeribacillus composti HB-1 applied for multiple aromatic hydrocarbons removal.</title>
        <authorList>
            <person name="Cao L."/>
            <person name="Li M."/>
            <person name="Ma T."/>
        </authorList>
    </citation>
    <scope>NUCLEOTIDE SEQUENCE [LARGE SCALE GENOMIC DNA]</scope>
    <source>
        <strain evidence="3 4">HB-1</strain>
    </source>
</reference>
<organism evidence="3 4">
    <name type="scientific">Aeribacillus composti</name>
    <dbReference type="NCBI Taxonomy" id="1868734"/>
    <lineage>
        <taxon>Bacteria</taxon>
        <taxon>Bacillati</taxon>
        <taxon>Bacillota</taxon>
        <taxon>Bacilli</taxon>
        <taxon>Bacillales</taxon>
        <taxon>Bacillaceae</taxon>
        <taxon>Aeribacillus</taxon>
    </lineage>
</organism>
<dbReference type="SMART" id="SM00448">
    <property type="entry name" value="REC"/>
    <property type="match status" value="1"/>
</dbReference>
<dbReference type="GeneID" id="301124653"/>
<dbReference type="Pfam" id="PF00072">
    <property type="entry name" value="Response_reg"/>
    <property type="match status" value="1"/>
</dbReference>
<dbReference type="PANTHER" id="PTHR43228:SF8">
    <property type="entry name" value="TRANSCRIPTIONAL REGULATORY PROTEIN GLNL"/>
    <property type="match status" value="1"/>
</dbReference>
<dbReference type="PROSITE" id="PS50110">
    <property type="entry name" value="RESPONSE_REGULATORY"/>
    <property type="match status" value="1"/>
</dbReference>
<keyword evidence="1" id="KW-0597">Phosphoprotein</keyword>
<dbReference type="Pfam" id="PF08664">
    <property type="entry name" value="YcbB"/>
    <property type="match status" value="1"/>
</dbReference>
<dbReference type="PANTHER" id="PTHR43228">
    <property type="entry name" value="TWO-COMPONENT RESPONSE REGULATOR"/>
    <property type="match status" value="1"/>
</dbReference>
<sequence>MYLRFFLIEDDPVVRRMLEKIITDSGLGKVIGQADDGINVSIDQLKNVDVILIDLLMPRLDGIQTMKKLRSEGFPGPFIMISQVENKEMVGEAYLQGVDTYIQKPINKYEVVSVLKRVANHLALSSSLISIRNLLEVMDDKDQQPFLKASTYSAKHSIEEKACHLLLTLGIAGETGTSDILAVIKWLEAREQNGKNIHDLPQLKDLYKQILLQSGNHFDEESLQKELRAMEQRIRRIVLQTFTNLASIGLTDYTNPNFEHYAPRLFDFEEIRQRMEELKNGEKTTKCRLSIKKFITALYLETKEEMNFH</sequence>
<dbReference type="EMBL" id="CP134501">
    <property type="protein sequence ID" value="WNF34826.1"/>
    <property type="molecule type" value="Genomic_DNA"/>
</dbReference>
<proteinExistence type="predicted"/>
<dbReference type="RefSeq" id="WP_117017455.1">
    <property type="nucleotide sequence ID" value="NZ_CP134501.1"/>
</dbReference>
<evidence type="ECO:0000313" key="4">
    <source>
        <dbReference type="Proteomes" id="UP001303701"/>
    </source>
</evidence>
<protein>
    <submittedName>
        <fullName evidence="3">Response regulator</fullName>
    </submittedName>
</protein>
<keyword evidence="4" id="KW-1185">Reference proteome</keyword>
<accession>A0ABY9WF72</accession>